<dbReference type="EMBL" id="GAKP01001276">
    <property type="protein sequence ID" value="JAC57676.1"/>
    <property type="molecule type" value="Transcribed_RNA"/>
</dbReference>
<comment type="catalytic activity">
    <reaction evidence="13">
        <text>serotonin + acetyl-CoA = N-acetylserotonin + CoA + H(+)</text>
        <dbReference type="Rhea" id="RHEA:25217"/>
        <dbReference type="ChEBI" id="CHEBI:15378"/>
        <dbReference type="ChEBI" id="CHEBI:17697"/>
        <dbReference type="ChEBI" id="CHEBI:57287"/>
        <dbReference type="ChEBI" id="CHEBI:57288"/>
        <dbReference type="ChEBI" id="CHEBI:350546"/>
        <dbReference type="EC" id="2.3.1.87"/>
    </reaction>
    <physiologicalReaction direction="left-to-right" evidence="13">
        <dbReference type="Rhea" id="RHEA:25218"/>
    </physiologicalReaction>
</comment>
<dbReference type="GO" id="GO:0004059">
    <property type="term" value="F:aralkylamine N-acetyltransferase activity"/>
    <property type="evidence" value="ECO:0007669"/>
    <property type="project" value="UniProtKB-EC"/>
</dbReference>
<evidence type="ECO:0000256" key="12">
    <source>
        <dbReference type="ARBA" id="ARBA00052335"/>
    </source>
</evidence>
<sequence length="232" mass="26355">MAGDKTQEKAPANIHKSSLSIRDGIEIRAIQVCHRDKVLEFLRSHYYLEEPLTIGSDPKEQDPEDEKFNMSQISHGTCLMALNEERIVGVLISGPKSSNEADHLFEDAERFGPTKWGTALKILACAERDSNVYVRYNVLKALHIHILAVDAKLRGRAIGASLIEEIKKLGRQLLYPLLTLDCTSYYSAKLCERLHMDLVNVIKYEDYLDKEGKPIFKPPPPHHFLKTFATRL</sequence>
<comment type="pathway">
    <text evidence="3">Aromatic compound metabolism; melatonin biosynthesis; melatonin from serotonin: step 1/2.</text>
</comment>
<comment type="catalytic activity">
    <reaction evidence="9">
        <text>dopamine + acetyl-CoA = N-acetyldopamine + CoA + H(+)</text>
        <dbReference type="Rhea" id="RHEA:51388"/>
        <dbReference type="ChEBI" id="CHEBI:15378"/>
        <dbReference type="ChEBI" id="CHEBI:57287"/>
        <dbReference type="ChEBI" id="CHEBI:57288"/>
        <dbReference type="ChEBI" id="CHEBI:59905"/>
        <dbReference type="ChEBI" id="CHEBI:125678"/>
    </reaction>
    <physiologicalReaction direction="left-to-right" evidence="9">
        <dbReference type="Rhea" id="RHEA:51389"/>
    </physiologicalReaction>
</comment>
<accession>A0A034WQ09</accession>
<dbReference type="RefSeq" id="XP_011207229.2">
    <property type="nucleotide sequence ID" value="XM_011208927.4"/>
</dbReference>
<evidence type="ECO:0000256" key="11">
    <source>
        <dbReference type="ARBA" id="ARBA00052178"/>
    </source>
</evidence>
<evidence type="ECO:0000256" key="8">
    <source>
        <dbReference type="ARBA" id="ARBA00051284"/>
    </source>
</evidence>
<evidence type="ECO:0000256" key="9">
    <source>
        <dbReference type="ARBA" id="ARBA00051711"/>
    </source>
</evidence>
<comment type="similarity">
    <text evidence="4">Belongs to the acetyltransferase family. AANAT subfamily.</text>
</comment>
<comment type="catalytic activity">
    <reaction evidence="10">
        <text>serotonin + (9Z)-octadecenoyl-CoA = N-(9Z-octadecenoyl)-serotonin + CoA + H(+)</text>
        <dbReference type="Rhea" id="RHEA:51392"/>
        <dbReference type="ChEBI" id="CHEBI:15378"/>
        <dbReference type="ChEBI" id="CHEBI:57287"/>
        <dbReference type="ChEBI" id="CHEBI:57387"/>
        <dbReference type="ChEBI" id="CHEBI:134064"/>
        <dbReference type="ChEBI" id="CHEBI:350546"/>
    </reaction>
    <physiologicalReaction direction="left-to-right" evidence="10">
        <dbReference type="Rhea" id="RHEA:51393"/>
    </physiologicalReaction>
</comment>
<dbReference type="AlphaFoldDB" id="A0A034WQ09"/>
<dbReference type="CDD" id="cd04301">
    <property type="entry name" value="NAT_SF"/>
    <property type="match status" value="1"/>
</dbReference>
<evidence type="ECO:0000256" key="10">
    <source>
        <dbReference type="ARBA" id="ARBA00051823"/>
    </source>
</evidence>
<reference evidence="15" key="1">
    <citation type="journal article" date="2014" name="BMC Genomics">
        <title>Characterizing the developmental transcriptome of the oriental fruit fly, Bactrocera dorsalis (Diptera: Tephritidae) through comparative genomic analysis with Drosophila melanogaster utilizing modENCODE datasets.</title>
        <authorList>
            <person name="Geib S.M."/>
            <person name="Calla B."/>
            <person name="Hall B."/>
            <person name="Hou S."/>
            <person name="Manoukis N.C."/>
        </authorList>
    </citation>
    <scope>NUCLEOTIDE SEQUENCE</scope>
    <source>
        <strain evidence="15">Punador</strain>
    </source>
</reference>
<evidence type="ECO:0000256" key="3">
    <source>
        <dbReference type="ARBA" id="ARBA00037926"/>
    </source>
</evidence>
<dbReference type="FunFam" id="3.40.630.30:FF:000046">
    <property type="entry name" value="Dopamine N-acetyltransferase"/>
    <property type="match status" value="1"/>
</dbReference>
<proteinExistence type="inferred from homology"/>
<dbReference type="SUPFAM" id="SSF55729">
    <property type="entry name" value="Acyl-CoA N-acyltransferases (Nat)"/>
    <property type="match status" value="1"/>
</dbReference>
<evidence type="ECO:0000259" key="14">
    <source>
        <dbReference type="Pfam" id="PF00583"/>
    </source>
</evidence>
<dbReference type="InterPro" id="IPR000182">
    <property type="entry name" value="GNAT_dom"/>
</dbReference>
<comment type="catalytic activity">
    <reaction evidence="11">
        <text>serotonin + hexadecanoyl-CoA = N-hexadecanoyl-serotonin + CoA + H(+)</text>
        <dbReference type="Rhea" id="RHEA:51384"/>
        <dbReference type="ChEBI" id="CHEBI:15378"/>
        <dbReference type="ChEBI" id="CHEBI:57287"/>
        <dbReference type="ChEBI" id="CHEBI:57379"/>
        <dbReference type="ChEBI" id="CHEBI:134059"/>
        <dbReference type="ChEBI" id="CHEBI:350546"/>
    </reaction>
    <physiologicalReaction direction="left-to-right" evidence="11">
        <dbReference type="Rhea" id="RHEA:51385"/>
    </physiologicalReaction>
</comment>
<comment type="catalytic activity">
    <reaction evidence="7">
        <text>serotonin + octadecanoyl-CoA = N-octadecanoyl-serotonin + CoA + H(+)</text>
        <dbReference type="Rhea" id="RHEA:51400"/>
        <dbReference type="ChEBI" id="CHEBI:15378"/>
        <dbReference type="ChEBI" id="CHEBI:57287"/>
        <dbReference type="ChEBI" id="CHEBI:57394"/>
        <dbReference type="ChEBI" id="CHEBI:134065"/>
        <dbReference type="ChEBI" id="CHEBI:350546"/>
    </reaction>
    <physiologicalReaction direction="left-to-right" evidence="7">
        <dbReference type="Rhea" id="RHEA:51401"/>
    </physiologicalReaction>
</comment>
<dbReference type="Pfam" id="PF00583">
    <property type="entry name" value="Acetyltransf_1"/>
    <property type="match status" value="1"/>
</dbReference>
<evidence type="ECO:0000256" key="7">
    <source>
        <dbReference type="ARBA" id="ARBA00050849"/>
    </source>
</evidence>
<evidence type="ECO:0000256" key="13">
    <source>
        <dbReference type="ARBA" id="ARBA00052491"/>
    </source>
</evidence>
<dbReference type="EC" id="2.3.1.87" evidence="5"/>
<comment type="catalytic activity">
    <reaction evidence="12">
        <text>dopamine + hexadecanoyl-CoA = N-hexadecanoyl-dopamine + CoA + H(+)</text>
        <dbReference type="Rhea" id="RHEA:51376"/>
        <dbReference type="ChEBI" id="CHEBI:15378"/>
        <dbReference type="ChEBI" id="CHEBI:57287"/>
        <dbReference type="ChEBI" id="CHEBI:57379"/>
        <dbReference type="ChEBI" id="CHEBI:59905"/>
        <dbReference type="ChEBI" id="CHEBI:134058"/>
    </reaction>
    <physiologicalReaction direction="left-to-right" evidence="12">
        <dbReference type="Rhea" id="RHEA:51377"/>
    </physiologicalReaction>
</comment>
<evidence type="ECO:0000256" key="6">
    <source>
        <dbReference type="ARBA" id="ARBA00050189"/>
    </source>
</evidence>
<dbReference type="OrthoDB" id="8113373at2759"/>
<protein>
    <recommendedName>
        <fullName evidence="5">aralkylamine N-acetyltransferase</fullName>
        <ecNumber evidence="5">2.3.1.87</ecNumber>
    </recommendedName>
</protein>
<keyword evidence="1" id="KW-0808">Transferase</keyword>
<evidence type="ECO:0000256" key="5">
    <source>
        <dbReference type="ARBA" id="ARBA00039114"/>
    </source>
</evidence>
<dbReference type="PANTHER" id="PTHR20905:SF1">
    <property type="entry name" value="AT07410P-RELATED"/>
    <property type="match status" value="1"/>
</dbReference>
<evidence type="ECO:0000313" key="15">
    <source>
        <dbReference type="EMBL" id="JAC57676.1"/>
    </source>
</evidence>
<organism evidence="15">
    <name type="scientific">Bactrocera dorsalis</name>
    <name type="common">Oriental fruit fly</name>
    <name type="synonym">Dacus dorsalis</name>
    <dbReference type="NCBI Taxonomy" id="27457"/>
    <lineage>
        <taxon>Eukaryota</taxon>
        <taxon>Metazoa</taxon>
        <taxon>Ecdysozoa</taxon>
        <taxon>Arthropoda</taxon>
        <taxon>Hexapoda</taxon>
        <taxon>Insecta</taxon>
        <taxon>Pterygota</taxon>
        <taxon>Neoptera</taxon>
        <taxon>Endopterygota</taxon>
        <taxon>Diptera</taxon>
        <taxon>Brachycera</taxon>
        <taxon>Muscomorpha</taxon>
        <taxon>Tephritoidea</taxon>
        <taxon>Tephritidae</taxon>
        <taxon>Bactrocera</taxon>
        <taxon>Bactrocera</taxon>
    </lineage>
</organism>
<comment type="catalytic activity">
    <reaction evidence="8">
        <text>serotonin + (5Z,8Z,11Z,14Z)-eicosatetraenoyl-CoA = N-[(5Z,8Z,11Z,14Z)-eicosatetraenoyl]-serotonin + CoA + H(+)</text>
        <dbReference type="Rhea" id="RHEA:51396"/>
        <dbReference type="ChEBI" id="CHEBI:15378"/>
        <dbReference type="ChEBI" id="CHEBI:57287"/>
        <dbReference type="ChEBI" id="CHEBI:57368"/>
        <dbReference type="ChEBI" id="CHEBI:132255"/>
        <dbReference type="ChEBI" id="CHEBI:350546"/>
    </reaction>
    <physiologicalReaction direction="left-to-right" evidence="8">
        <dbReference type="Rhea" id="RHEA:51397"/>
    </physiologicalReaction>
</comment>
<keyword evidence="2" id="KW-0012">Acyltransferase</keyword>
<evidence type="ECO:0000256" key="1">
    <source>
        <dbReference type="ARBA" id="ARBA00022679"/>
    </source>
</evidence>
<dbReference type="InterPro" id="IPR016181">
    <property type="entry name" value="Acyl_CoA_acyltransferase"/>
</dbReference>
<feature type="domain" description="N-acetyltransferase" evidence="14">
    <location>
        <begin position="57"/>
        <end position="184"/>
    </location>
</feature>
<dbReference type="Gene3D" id="3.40.630.30">
    <property type="match status" value="1"/>
</dbReference>
<name>A0A034WQ09_BACDO</name>
<evidence type="ECO:0000256" key="4">
    <source>
        <dbReference type="ARBA" id="ARBA00038182"/>
    </source>
</evidence>
<dbReference type="PANTHER" id="PTHR20905">
    <property type="entry name" value="N-ACETYLTRANSFERASE-RELATED"/>
    <property type="match status" value="1"/>
</dbReference>
<comment type="catalytic activity">
    <reaction evidence="6">
        <text>dopamine + (9Z)-octadecenoyl-CoA = N-(9Z-octadecanoyl)-dopamine + CoA + H(+)</text>
        <dbReference type="Rhea" id="RHEA:51380"/>
        <dbReference type="ChEBI" id="CHEBI:15378"/>
        <dbReference type="ChEBI" id="CHEBI:31883"/>
        <dbReference type="ChEBI" id="CHEBI:57287"/>
        <dbReference type="ChEBI" id="CHEBI:57387"/>
        <dbReference type="ChEBI" id="CHEBI:59905"/>
    </reaction>
    <physiologicalReaction direction="left-to-right" evidence="6">
        <dbReference type="Rhea" id="RHEA:51381"/>
    </physiologicalReaction>
</comment>
<dbReference type="GeneID" id="105228911"/>
<evidence type="ECO:0000256" key="2">
    <source>
        <dbReference type="ARBA" id="ARBA00023315"/>
    </source>
</evidence>
<dbReference type="KEGG" id="bdr:105228911"/>